<dbReference type="VEuPathDB" id="FungiDB:AN11619"/>
<evidence type="ECO:0000313" key="1">
    <source>
        <dbReference type="EMBL" id="CBF80755.1"/>
    </source>
</evidence>
<dbReference type="InParanoid" id="C8VEQ6"/>
<sequence>MTCTPKFREQPINLI</sequence>
<evidence type="ECO:0000313" key="2">
    <source>
        <dbReference type="Proteomes" id="UP000000560"/>
    </source>
</evidence>
<keyword evidence="2" id="KW-1185">Reference proteome</keyword>
<name>C8VEQ6_EMENI</name>
<organism evidence="1 2">
    <name type="scientific">Emericella nidulans (strain FGSC A4 / ATCC 38163 / CBS 112.46 / NRRL 194 / M139)</name>
    <name type="common">Aspergillus nidulans</name>
    <dbReference type="NCBI Taxonomy" id="227321"/>
    <lineage>
        <taxon>Eukaryota</taxon>
        <taxon>Fungi</taxon>
        <taxon>Dikarya</taxon>
        <taxon>Ascomycota</taxon>
        <taxon>Pezizomycotina</taxon>
        <taxon>Eurotiomycetes</taxon>
        <taxon>Eurotiomycetidae</taxon>
        <taxon>Eurotiales</taxon>
        <taxon>Aspergillaceae</taxon>
        <taxon>Aspergillus</taxon>
        <taxon>Aspergillus subgen. Nidulantes</taxon>
    </lineage>
</organism>
<gene>
    <name evidence="1" type="ORF">ANIA_11619</name>
</gene>
<accession>C8VEQ6</accession>
<reference evidence="2" key="1">
    <citation type="journal article" date="2005" name="Nature">
        <title>Sequencing of Aspergillus nidulans and comparative analysis with A. fumigatus and A. oryzae.</title>
        <authorList>
            <person name="Galagan J.E."/>
            <person name="Calvo S.E."/>
            <person name="Cuomo C."/>
            <person name="Ma L.J."/>
            <person name="Wortman J.R."/>
            <person name="Batzoglou S."/>
            <person name="Lee S.I."/>
            <person name="Basturkmen M."/>
            <person name="Spevak C.C."/>
            <person name="Clutterbuck J."/>
            <person name="Kapitonov V."/>
            <person name="Jurka J."/>
            <person name="Scazzocchio C."/>
            <person name="Farman M."/>
            <person name="Butler J."/>
            <person name="Purcell S."/>
            <person name="Harris S."/>
            <person name="Braus G.H."/>
            <person name="Draht O."/>
            <person name="Busch S."/>
            <person name="D'Enfert C."/>
            <person name="Bouchier C."/>
            <person name="Goldman G.H."/>
            <person name="Bell-Pedersen D."/>
            <person name="Griffiths-Jones S."/>
            <person name="Doonan J.H."/>
            <person name="Yu J."/>
            <person name="Vienken K."/>
            <person name="Pain A."/>
            <person name="Freitag M."/>
            <person name="Selker E.U."/>
            <person name="Archer D.B."/>
            <person name="Penalva M.A."/>
            <person name="Oakley B.R."/>
            <person name="Momany M."/>
            <person name="Tanaka T."/>
            <person name="Kumagai T."/>
            <person name="Asai K."/>
            <person name="Machida M."/>
            <person name="Nierman W.C."/>
            <person name="Denning D.W."/>
            <person name="Caddick M."/>
            <person name="Hynes M."/>
            <person name="Paoletti M."/>
            <person name="Fischer R."/>
            <person name="Miller B."/>
            <person name="Dyer P."/>
            <person name="Sachs M.S."/>
            <person name="Osmani S.A."/>
            <person name="Birren B.W."/>
        </authorList>
    </citation>
    <scope>NUCLEOTIDE SEQUENCE [LARGE SCALE GENOMIC DNA]</scope>
    <source>
        <strain evidence="2">FGSC A4 / ATCC 38163 / CBS 112.46 / NRRL 194 / M139</strain>
    </source>
</reference>
<dbReference type="Proteomes" id="UP000000560">
    <property type="component" value="Chromosome V"/>
</dbReference>
<proteinExistence type="predicted"/>
<dbReference type="EMBL" id="BN001305">
    <property type="protein sequence ID" value="CBF80755.1"/>
    <property type="molecule type" value="Genomic_DNA"/>
</dbReference>
<dbReference type="HOGENOM" id="CLU_3434148_0_0_1"/>
<protein>
    <submittedName>
        <fullName evidence="1">Uncharacterized protein</fullName>
    </submittedName>
</protein>
<reference evidence="2" key="2">
    <citation type="journal article" date="2009" name="Fungal Genet. Biol.">
        <title>The 2008 update of the Aspergillus nidulans genome annotation: a community effort.</title>
        <authorList>
            <person name="Wortman J.R."/>
            <person name="Gilsenan J.M."/>
            <person name="Joardar V."/>
            <person name="Deegan J."/>
            <person name="Clutterbuck J."/>
            <person name="Andersen M.R."/>
            <person name="Archer D."/>
            <person name="Bencina M."/>
            <person name="Braus G."/>
            <person name="Coutinho P."/>
            <person name="von Dohren H."/>
            <person name="Doonan J."/>
            <person name="Driessen A.J."/>
            <person name="Durek P."/>
            <person name="Espeso E."/>
            <person name="Fekete E."/>
            <person name="Flipphi M."/>
            <person name="Estrada C.G."/>
            <person name="Geysens S."/>
            <person name="Goldman G."/>
            <person name="de Groot P.W."/>
            <person name="Hansen K."/>
            <person name="Harris S.D."/>
            <person name="Heinekamp T."/>
            <person name="Helmstaedt K."/>
            <person name="Henrissat B."/>
            <person name="Hofmann G."/>
            <person name="Homan T."/>
            <person name="Horio T."/>
            <person name="Horiuchi H."/>
            <person name="James S."/>
            <person name="Jones M."/>
            <person name="Karaffa L."/>
            <person name="Karanyi Z."/>
            <person name="Kato M."/>
            <person name="Keller N."/>
            <person name="Kelly D.E."/>
            <person name="Kiel J.A."/>
            <person name="Kim J.M."/>
            <person name="van der Klei I.J."/>
            <person name="Klis F.M."/>
            <person name="Kovalchuk A."/>
            <person name="Krasevec N."/>
            <person name="Kubicek C.P."/>
            <person name="Liu B."/>
            <person name="Maccabe A."/>
            <person name="Meyer V."/>
            <person name="Mirabito P."/>
            <person name="Miskei M."/>
            <person name="Mos M."/>
            <person name="Mullins J."/>
            <person name="Nelson D.R."/>
            <person name="Nielsen J."/>
            <person name="Oakley B.R."/>
            <person name="Osmani S.A."/>
            <person name="Pakula T."/>
            <person name="Paszewski A."/>
            <person name="Paulsen I."/>
            <person name="Pilsyk S."/>
            <person name="Pocsi I."/>
            <person name="Punt P.J."/>
            <person name="Ram A.F."/>
            <person name="Ren Q."/>
            <person name="Robellet X."/>
            <person name="Robson G."/>
            <person name="Seiboth B."/>
            <person name="van Solingen P."/>
            <person name="Specht T."/>
            <person name="Sun J."/>
            <person name="Taheri-Talesh N."/>
            <person name="Takeshita N."/>
            <person name="Ussery D."/>
            <person name="vanKuyk P.A."/>
            <person name="Visser H."/>
            <person name="van de Vondervoort P.J."/>
            <person name="de Vries R.P."/>
            <person name="Walton J."/>
            <person name="Xiang X."/>
            <person name="Xiong Y."/>
            <person name="Zeng A.P."/>
            <person name="Brandt B.W."/>
            <person name="Cornell M.J."/>
            <person name="van den Hondel C.A."/>
            <person name="Visser J."/>
            <person name="Oliver S.G."/>
            <person name="Turner G."/>
        </authorList>
    </citation>
    <scope>GENOME REANNOTATION</scope>
    <source>
        <strain evidence="2">FGSC A4 / ATCC 38163 / CBS 112.46 / NRRL 194 / M139</strain>
    </source>
</reference>